<evidence type="ECO:0000313" key="1">
    <source>
        <dbReference type="EMBL" id="NRS91677.1"/>
    </source>
</evidence>
<comment type="caution">
    <text evidence="1">The sequence shown here is derived from an EMBL/GenBank/DDBJ whole genome shotgun (WGS) entry which is preliminary data.</text>
</comment>
<dbReference type="Proteomes" id="UP000610746">
    <property type="component" value="Unassembled WGS sequence"/>
</dbReference>
<proteinExistence type="predicted"/>
<name>A0A8J8G837_9FLAO</name>
<accession>A0A8J8G837</accession>
<sequence>MKEAKNFFADDYGNLYLYKNKDFNFSKYDSLGKQLGQMRLTLPFKIQDIQNPLNIILFSENAQEIKLVDANLVEIQSVDLRRFGFIKMAYVEDQQQIWLLDESTKRLLQYRFRQDNILQAYQMYFDVENVKDMIVYKEKIYILSNKAFTVYNFKGEKLNAFPTDNGVRLRRENDEILLIGTKSIIKFNAEFRDKIIFDKENARIVDKNNSTYFEVNGNKIYLYPILKETEIITD</sequence>
<keyword evidence="2" id="KW-1185">Reference proteome</keyword>
<dbReference type="AlphaFoldDB" id="A0A8J8G837"/>
<gene>
    <name evidence="1" type="ORF">HNQ03_000744</name>
</gene>
<organism evidence="1 2">
    <name type="scientific">Frigoriflavimonas asaccharolytica</name>
    <dbReference type="NCBI Taxonomy" id="2735899"/>
    <lineage>
        <taxon>Bacteria</taxon>
        <taxon>Pseudomonadati</taxon>
        <taxon>Bacteroidota</taxon>
        <taxon>Flavobacteriia</taxon>
        <taxon>Flavobacteriales</taxon>
        <taxon>Weeksellaceae</taxon>
        <taxon>Frigoriflavimonas</taxon>
    </lineage>
</organism>
<reference evidence="1" key="1">
    <citation type="submission" date="2020-05" db="EMBL/GenBank/DDBJ databases">
        <title>Genomic Encyclopedia of Type Strains, Phase IV (KMG-V): Genome sequencing to study the core and pangenomes of soil and plant-associated prokaryotes.</title>
        <authorList>
            <person name="Whitman W."/>
        </authorList>
    </citation>
    <scope>NUCLEOTIDE SEQUENCE</scope>
    <source>
        <strain evidence="1">16F</strain>
    </source>
</reference>
<evidence type="ECO:0000313" key="2">
    <source>
        <dbReference type="Proteomes" id="UP000610746"/>
    </source>
</evidence>
<dbReference type="EMBL" id="JABSNO010000004">
    <property type="protein sequence ID" value="NRS91677.1"/>
    <property type="molecule type" value="Genomic_DNA"/>
</dbReference>
<protein>
    <submittedName>
        <fullName evidence="1">Uncharacterized protein</fullName>
    </submittedName>
</protein>
<dbReference type="RefSeq" id="WP_317170343.1">
    <property type="nucleotide sequence ID" value="NZ_JABSNO010000004.1"/>
</dbReference>